<dbReference type="AlphaFoldDB" id="A0A6P8P685"/>
<dbReference type="GO" id="GO:0007130">
    <property type="term" value="P:synaptonemal complex assembly"/>
    <property type="evidence" value="ECO:0007669"/>
    <property type="project" value="InterPro"/>
</dbReference>
<organism evidence="5 6">
    <name type="scientific">Geotrypetes seraphini</name>
    <name type="common">Gaboon caecilian</name>
    <name type="synonym">Caecilia seraphini</name>
    <dbReference type="NCBI Taxonomy" id="260995"/>
    <lineage>
        <taxon>Eukaryota</taxon>
        <taxon>Metazoa</taxon>
        <taxon>Chordata</taxon>
        <taxon>Craniata</taxon>
        <taxon>Vertebrata</taxon>
        <taxon>Euteleostomi</taxon>
        <taxon>Amphibia</taxon>
        <taxon>Gymnophiona</taxon>
        <taxon>Geotrypetes</taxon>
    </lineage>
</organism>
<gene>
    <name evidence="6" type="primary">LOC117349688</name>
</gene>
<dbReference type="FunCoup" id="A0A6P8P685">
    <property type="interactions" value="34"/>
</dbReference>
<dbReference type="PANTHER" id="PTHR21731">
    <property type="entry name" value="SYNAPTONEMAL COMPLEX CENTRAL ELEMENT PROTEIN 1-LIKE"/>
    <property type="match status" value="1"/>
</dbReference>
<feature type="coiled-coil region" evidence="4">
    <location>
        <begin position="8"/>
        <end position="194"/>
    </location>
</feature>
<proteinExistence type="inferred from homology"/>
<dbReference type="GeneID" id="117349688"/>
<comment type="similarity">
    <text evidence="1">Belongs to the SYCE family.</text>
</comment>
<accession>A0A6P8P685</accession>
<evidence type="ECO:0000256" key="1">
    <source>
        <dbReference type="ARBA" id="ARBA00010094"/>
    </source>
</evidence>
<keyword evidence="3" id="KW-0469">Meiosis</keyword>
<reference evidence="6" key="1">
    <citation type="submission" date="2025-08" db="UniProtKB">
        <authorList>
            <consortium name="RefSeq"/>
        </authorList>
    </citation>
    <scope>IDENTIFICATION</scope>
</reference>
<keyword evidence="2 4" id="KW-0175">Coiled coil</keyword>
<dbReference type="PANTHER" id="PTHR21731:SF1">
    <property type="entry name" value="SYNAPTONEMAL COMPLEX CENTRAL ELEMENT PROTEIN 1-LIKE"/>
    <property type="match status" value="1"/>
</dbReference>
<dbReference type="InParanoid" id="A0A6P8P685"/>
<evidence type="ECO:0000256" key="4">
    <source>
        <dbReference type="SAM" id="Coils"/>
    </source>
</evidence>
<dbReference type="Pfam" id="PF15233">
    <property type="entry name" value="SYCE1"/>
    <property type="match status" value="1"/>
</dbReference>
<evidence type="ECO:0000313" key="5">
    <source>
        <dbReference type="Proteomes" id="UP000515159"/>
    </source>
</evidence>
<dbReference type="KEGG" id="gsh:117349688"/>
<evidence type="ECO:0000256" key="3">
    <source>
        <dbReference type="ARBA" id="ARBA00023254"/>
    </source>
</evidence>
<dbReference type="InterPro" id="IPR026676">
    <property type="entry name" value="SYCE1"/>
</dbReference>
<dbReference type="GO" id="GO:0000795">
    <property type="term" value="C:synaptonemal complex"/>
    <property type="evidence" value="ECO:0007669"/>
    <property type="project" value="InterPro"/>
</dbReference>
<dbReference type="Proteomes" id="UP000515159">
    <property type="component" value="Chromosome 1"/>
</dbReference>
<protein>
    <submittedName>
        <fullName evidence="6">Synaptonemal complex central element protein 1-like isoform X1</fullName>
    </submittedName>
</protein>
<sequence length="260" mass="30506">MEGLRRAKRESSLQVEQLLKLVKKLQEAGELEPKIEDLIAKIKKLQEAKRLMNEELCNLQSHSEALQEELDKLNTEKTYLEEALHQKQEALGLLQLRCDEKEAETQRKQQIYQDCKQKLEDLMSMAQEEKLKQRKQRMEFEKQLEELVEKHKSLWEFHTTKRLVAEISNMESRKELLLEEERETQEKLDNVLSQLDTLSSHSGQFSEEGVFLRSKEAADALQLFEEENRIAKSFLEVASIRHSDIQKKCASHCQTPESRA</sequence>
<dbReference type="RefSeq" id="XP_033779174.1">
    <property type="nucleotide sequence ID" value="XM_033923283.1"/>
</dbReference>
<dbReference type="OrthoDB" id="8931744at2759"/>
<keyword evidence="5" id="KW-1185">Reference proteome</keyword>
<evidence type="ECO:0000256" key="2">
    <source>
        <dbReference type="ARBA" id="ARBA00023054"/>
    </source>
</evidence>
<evidence type="ECO:0000313" key="6">
    <source>
        <dbReference type="RefSeq" id="XP_033779174.1"/>
    </source>
</evidence>
<name>A0A6P8P685_GEOSA</name>